<evidence type="ECO:0000259" key="4">
    <source>
        <dbReference type="PROSITE" id="PS50887"/>
    </source>
</evidence>
<dbReference type="CDD" id="cd01948">
    <property type="entry name" value="EAL"/>
    <property type="match status" value="1"/>
</dbReference>
<dbReference type="SUPFAM" id="SSF141868">
    <property type="entry name" value="EAL domain-like"/>
    <property type="match status" value="1"/>
</dbReference>
<comment type="caution">
    <text evidence="5">The sequence shown here is derived from an EMBL/GenBank/DDBJ whole genome shotgun (WGS) entry which is preliminary data.</text>
</comment>
<dbReference type="SMART" id="SM00052">
    <property type="entry name" value="EAL"/>
    <property type="match status" value="1"/>
</dbReference>
<feature type="domain" description="PAS" evidence="1">
    <location>
        <begin position="20"/>
        <end position="57"/>
    </location>
</feature>
<dbReference type="FunFam" id="3.30.70.270:FF:000001">
    <property type="entry name" value="Diguanylate cyclase domain protein"/>
    <property type="match status" value="1"/>
</dbReference>
<dbReference type="PROSITE" id="PS50887">
    <property type="entry name" value="GGDEF"/>
    <property type="match status" value="1"/>
</dbReference>
<dbReference type="NCBIfam" id="TIGR00254">
    <property type="entry name" value="GGDEF"/>
    <property type="match status" value="1"/>
</dbReference>
<dbReference type="PROSITE" id="PS50883">
    <property type="entry name" value="EAL"/>
    <property type="match status" value="1"/>
</dbReference>
<dbReference type="OrthoDB" id="9759607at2"/>
<evidence type="ECO:0000259" key="2">
    <source>
        <dbReference type="PROSITE" id="PS50113"/>
    </source>
</evidence>
<dbReference type="Pfam" id="PF00563">
    <property type="entry name" value="EAL"/>
    <property type="match status" value="1"/>
</dbReference>
<feature type="domain" description="PAS" evidence="1">
    <location>
        <begin position="131"/>
        <end position="188"/>
    </location>
</feature>
<dbReference type="Gene3D" id="3.20.20.450">
    <property type="entry name" value="EAL domain"/>
    <property type="match status" value="1"/>
</dbReference>
<dbReference type="InterPro" id="IPR043128">
    <property type="entry name" value="Rev_trsase/Diguanyl_cyclase"/>
</dbReference>
<dbReference type="SUPFAM" id="SSF55073">
    <property type="entry name" value="Nucleotide cyclase"/>
    <property type="match status" value="1"/>
</dbReference>
<dbReference type="InterPro" id="IPR000014">
    <property type="entry name" value="PAS"/>
</dbReference>
<dbReference type="InterPro" id="IPR035965">
    <property type="entry name" value="PAS-like_dom_sf"/>
</dbReference>
<feature type="domain" description="EAL" evidence="3">
    <location>
        <begin position="431"/>
        <end position="685"/>
    </location>
</feature>
<dbReference type="InterPro" id="IPR029787">
    <property type="entry name" value="Nucleotide_cyclase"/>
</dbReference>
<organism evidence="5 6">
    <name type="scientific">Peribacillus saganii</name>
    <dbReference type="NCBI Taxonomy" id="2303992"/>
    <lineage>
        <taxon>Bacteria</taxon>
        <taxon>Bacillati</taxon>
        <taxon>Bacillota</taxon>
        <taxon>Bacilli</taxon>
        <taxon>Bacillales</taxon>
        <taxon>Bacillaceae</taxon>
        <taxon>Peribacillus</taxon>
    </lineage>
</organism>
<dbReference type="FunFam" id="3.20.20.450:FF:000001">
    <property type="entry name" value="Cyclic di-GMP phosphodiesterase yahA"/>
    <property type="match status" value="1"/>
</dbReference>
<dbReference type="InterPro" id="IPR001610">
    <property type="entry name" value="PAC"/>
</dbReference>
<dbReference type="SUPFAM" id="SSF55785">
    <property type="entry name" value="PYP-like sensor domain (PAS domain)"/>
    <property type="match status" value="2"/>
</dbReference>
<dbReference type="AlphaFoldDB" id="A0A372LN85"/>
<dbReference type="Pfam" id="PF00990">
    <property type="entry name" value="GGDEF"/>
    <property type="match status" value="1"/>
</dbReference>
<proteinExistence type="predicted"/>
<evidence type="ECO:0000259" key="1">
    <source>
        <dbReference type="PROSITE" id="PS50112"/>
    </source>
</evidence>
<dbReference type="PROSITE" id="PS50113">
    <property type="entry name" value="PAC"/>
    <property type="match status" value="1"/>
</dbReference>
<dbReference type="InterPro" id="IPR001633">
    <property type="entry name" value="EAL_dom"/>
</dbReference>
<dbReference type="NCBIfam" id="TIGR00229">
    <property type="entry name" value="sensory_box"/>
    <property type="match status" value="2"/>
</dbReference>
<dbReference type="InterPro" id="IPR000160">
    <property type="entry name" value="GGDEF_dom"/>
</dbReference>
<dbReference type="EMBL" id="QVTE01000033">
    <property type="protein sequence ID" value="RFU68449.1"/>
    <property type="molecule type" value="Genomic_DNA"/>
</dbReference>
<feature type="domain" description="PAC" evidence="2">
    <location>
        <begin position="204"/>
        <end position="256"/>
    </location>
</feature>
<dbReference type="CDD" id="cd00130">
    <property type="entry name" value="PAS"/>
    <property type="match status" value="2"/>
</dbReference>
<dbReference type="InterPro" id="IPR000700">
    <property type="entry name" value="PAS-assoc_C"/>
</dbReference>
<keyword evidence="6" id="KW-1185">Reference proteome</keyword>
<dbReference type="Gene3D" id="3.30.70.270">
    <property type="match status" value="1"/>
</dbReference>
<dbReference type="Proteomes" id="UP000264541">
    <property type="component" value="Unassembled WGS sequence"/>
</dbReference>
<dbReference type="Pfam" id="PF13426">
    <property type="entry name" value="PAS_9"/>
    <property type="match status" value="2"/>
</dbReference>
<dbReference type="Gene3D" id="3.30.450.20">
    <property type="entry name" value="PAS domain"/>
    <property type="match status" value="2"/>
</dbReference>
<dbReference type="PANTHER" id="PTHR44757:SF2">
    <property type="entry name" value="BIOFILM ARCHITECTURE MAINTENANCE PROTEIN MBAA"/>
    <property type="match status" value="1"/>
</dbReference>
<dbReference type="CDD" id="cd01949">
    <property type="entry name" value="GGDEF"/>
    <property type="match status" value="1"/>
</dbReference>
<dbReference type="RefSeq" id="WP_117326973.1">
    <property type="nucleotide sequence ID" value="NZ_QVTE01000033.1"/>
</dbReference>
<protein>
    <submittedName>
        <fullName evidence="5">Bifunctional diguanylate cyclase/phosphodiesterase</fullName>
    </submittedName>
</protein>
<evidence type="ECO:0000313" key="5">
    <source>
        <dbReference type="EMBL" id="RFU68449.1"/>
    </source>
</evidence>
<dbReference type="SMART" id="SM00086">
    <property type="entry name" value="PAC"/>
    <property type="match status" value="2"/>
</dbReference>
<evidence type="ECO:0000313" key="6">
    <source>
        <dbReference type="Proteomes" id="UP000264541"/>
    </source>
</evidence>
<dbReference type="PROSITE" id="PS50112">
    <property type="entry name" value="PAS"/>
    <property type="match status" value="2"/>
</dbReference>
<feature type="domain" description="GGDEF" evidence="4">
    <location>
        <begin position="288"/>
        <end position="421"/>
    </location>
</feature>
<sequence>MIVDHSFLGLEDHFSFADLVYQHMQEGVFVLNHSGEIMDINSSAEKITGFSEAELKGISFQKLFYSHQEYINIWEKTEKFDTWTGETEKVRKNGEIYTDRMKIQKCEKYVRNVCYLVFFEDISPQKKAEEQRRLADKIYENISEGVLFTDAKGRILYVNPAFQIVTGYTEDEALGNTPSILQSGLHNEQFYRDMWREIGEKGRWKGEIWNKRKSGEVFPEWLTISSILDEGGALTNYLAVFSDITEQKQAEDQLRKLAHYDVLTGAANRYLLNKRLERLLITAKKYNQILAVLFLDLDRFKLINDTLGHNYGDLLLKKVYSRLKGLLKSKDIIARLGGDEFVIVLPNIKHAREAVSVCQDIIKSLQQPFILHEQEVYTSASIGVGLFPFDGDNIDSLIKNADRAMYQAKANGKNNFELYHTGLRMENETRQMVLENGLRRAVEKKELFLQYHPLVNLTNGQIEGVEALLRWNSSELGRISPAEFIPIAEETGLIVPISEWVIKQACDDIKSLHIMGYNGLKVSINISGIHFNQDDFVKNISDIIQHTNIFPHCVDLEITESIIMPNAPEANNKLVKLKQLGIKLSIDDFGTGYSSLSYLHRLPIDRLKIDQSFIKKLSAYKEDASIVQAIITMAHTLNLVVIAEGVEREKHLRFLAREKCDIIQGYYITKPVSWNDLLFFLETWDPQAIMK</sequence>
<dbReference type="InterPro" id="IPR052155">
    <property type="entry name" value="Biofilm_reg_signaling"/>
</dbReference>
<gene>
    <name evidence="5" type="ORF">D0469_11960</name>
</gene>
<dbReference type="PANTHER" id="PTHR44757">
    <property type="entry name" value="DIGUANYLATE CYCLASE DGCP"/>
    <property type="match status" value="1"/>
</dbReference>
<evidence type="ECO:0000259" key="3">
    <source>
        <dbReference type="PROSITE" id="PS50883"/>
    </source>
</evidence>
<accession>A0A372LN85</accession>
<dbReference type="InterPro" id="IPR035919">
    <property type="entry name" value="EAL_sf"/>
</dbReference>
<dbReference type="SMART" id="SM00091">
    <property type="entry name" value="PAS"/>
    <property type="match status" value="2"/>
</dbReference>
<reference evidence="5 6" key="1">
    <citation type="submission" date="2018-08" db="EMBL/GenBank/DDBJ databases">
        <title>Bacillus chawlae sp. nov., Bacillus glennii sp. nov., and Bacillus saganii sp. nov. Isolated from the Vehicle Assembly Building at Kennedy Space Center where the Viking Spacecraft were Assembled.</title>
        <authorList>
            <person name="Seuylemezian A."/>
            <person name="Vaishampayan P."/>
        </authorList>
    </citation>
    <scope>NUCLEOTIDE SEQUENCE [LARGE SCALE GENOMIC DNA]</scope>
    <source>
        <strain evidence="5 6">V47-23a</strain>
    </source>
</reference>
<dbReference type="SMART" id="SM00267">
    <property type="entry name" value="GGDEF"/>
    <property type="match status" value="1"/>
</dbReference>
<name>A0A372LN85_9BACI</name>